<dbReference type="Proteomes" id="UP000076878">
    <property type="component" value="Unassembled WGS sequence"/>
</dbReference>
<dbReference type="SUPFAM" id="SSF46955">
    <property type="entry name" value="Putative DNA-binding domain"/>
    <property type="match status" value="1"/>
</dbReference>
<dbReference type="PANTHER" id="PTHR30204">
    <property type="entry name" value="REDOX-CYCLING DRUG-SENSING TRANSCRIPTIONAL ACTIVATOR SOXR"/>
    <property type="match status" value="1"/>
</dbReference>
<dbReference type="GO" id="GO:0003677">
    <property type="term" value="F:DNA binding"/>
    <property type="evidence" value="ECO:0007669"/>
    <property type="project" value="UniProtKB-KW"/>
</dbReference>
<dbReference type="Gene3D" id="1.10.1660.10">
    <property type="match status" value="1"/>
</dbReference>
<feature type="domain" description="HTH merR-type" evidence="2">
    <location>
        <begin position="6"/>
        <end position="75"/>
    </location>
</feature>
<gene>
    <name evidence="4" type="ORF">SAMN05216375_12442</name>
    <name evidence="3" type="ORF">TR210_2429</name>
</gene>
<dbReference type="InterPro" id="IPR047057">
    <property type="entry name" value="MerR_fam"/>
</dbReference>
<protein>
    <submittedName>
        <fullName evidence="4">DNA-binding transcriptional regulator, MerR family</fullName>
    </submittedName>
    <submittedName>
        <fullName evidence="3">Helix turn helix mercury resistance</fullName>
    </submittedName>
</protein>
<dbReference type="PROSITE" id="PS00552">
    <property type="entry name" value="HTH_MERR_1"/>
    <property type="match status" value="1"/>
</dbReference>
<reference evidence="4 6" key="2">
    <citation type="submission" date="2016-10" db="EMBL/GenBank/DDBJ databases">
        <authorList>
            <person name="Varghese N."/>
            <person name="Submissions S."/>
        </authorList>
    </citation>
    <scope>NUCLEOTIDE SEQUENCE [LARGE SCALE GENOMIC DNA]</scope>
    <source>
        <strain evidence="4 6">DSM 22150</strain>
    </source>
</reference>
<dbReference type="Pfam" id="PF13411">
    <property type="entry name" value="MerR_1"/>
    <property type="match status" value="1"/>
</dbReference>
<dbReference type="PANTHER" id="PTHR30204:SF85">
    <property type="entry name" value="MULTIDRUG-EFFLUX TRANSPORTER 2 REGULATOR"/>
    <property type="match status" value="1"/>
</dbReference>
<keyword evidence="1 4" id="KW-0238">DNA-binding</keyword>
<keyword evidence="6" id="KW-1185">Reference proteome</keyword>
<dbReference type="STRING" id="640938.TR210_2429"/>
<name>A0A143Z951_9LACT</name>
<evidence type="ECO:0000313" key="4">
    <source>
        <dbReference type="EMBL" id="SEJ74524.1"/>
    </source>
</evidence>
<reference evidence="3 5" key="1">
    <citation type="submission" date="2016-02" db="EMBL/GenBank/DDBJ databases">
        <authorList>
            <person name="Wen L."/>
            <person name="He K."/>
            <person name="Yang H."/>
        </authorList>
    </citation>
    <scope>NUCLEOTIDE SEQUENCE [LARGE SCALE GENOMIC DNA]</scope>
    <source>
        <strain evidence="3">Trichococcus_R210</strain>
    </source>
</reference>
<dbReference type="Proteomes" id="UP000199280">
    <property type="component" value="Unassembled WGS sequence"/>
</dbReference>
<dbReference type="PROSITE" id="PS50937">
    <property type="entry name" value="HTH_MERR_2"/>
    <property type="match status" value="1"/>
</dbReference>
<dbReference type="AlphaFoldDB" id="A0A143Z951"/>
<dbReference type="SMART" id="SM00422">
    <property type="entry name" value="HTH_MERR"/>
    <property type="match status" value="1"/>
</dbReference>
<evidence type="ECO:0000313" key="5">
    <source>
        <dbReference type="Proteomes" id="UP000076878"/>
    </source>
</evidence>
<sequence length="261" mass="29990">MNKINELSTGDFAALCQITKKTLFHYDKIDLLKPIRVDENGYRVYALDQCDKVSTIKLFQKIGMSLQDIQDFFQMNDMSRKTDFLLQQKATALAKINELTAISKGIDFMVTRFAHFREIGVDHFFEETLLQPEPYFLTKKSASAHQSVSAMNYGYQYGVIIDREELQKPLPDFSCIFQRTSLENCNFLKPAGQYRCVYKLLRNDQMLRIVPEIVEAIGLPETAGPLFHEDFCSDIAGFDNQFVVKFSIRIASDPNEAAFEK</sequence>
<proteinExistence type="predicted"/>
<dbReference type="EMBL" id="FNYT01000024">
    <property type="protein sequence ID" value="SEJ74524.1"/>
    <property type="molecule type" value="Genomic_DNA"/>
</dbReference>
<dbReference type="GO" id="GO:0003700">
    <property type="term" value="F:DNA-binding transcription factor activity"/>
    <property type="evidence" value="ECO:0007669"/>
    <property type="project" value="InterPro"/>
</dbReference>
<accession>A0A143Z951</accession>
<evidence type="ECO:0000259" key="2">
    <source>
        <dbReference type="PROSITE" id="PS50937"/>
    </source>
</evidence>
<evidence type="ECO:0000313" key="6">
    <source>
        <dbReference type="Proteomes" id="UP000199280"/>
    </source>
</evidence>
<dbReference type="InterPro" id="IPR000551">
    <property type="entry name" value="MerR-type_HTH_dom"/>
</dbReference>
<dbReference type="InterPro" id="IPR009061">
    <property type="entry name" value="DNA-bd_dom_put_sf"/>
</dbReference>
<evidence type="ECO:0000256" key="1">
    <source>
        <dbReference type="ARBA" id="ARBA00023125"/>
    </source>
</evidence>
<organism evidence="3 5">
    <name type="scientific">Trichococcus ilyis</name>
    <dbReference type="NCBI Taxonomy" id="640938"/>
    <lineage>
        <taxon>Bacteria</taxon>
        <taxon>Bacillati</taxon>
        <taxon>Bacillota</taxon>
        <taxon>Bacilli</taxon>
        <taxon>Lactobacillales</taxon>
        <taxon>Carnobacteriaceae</taxon>
        <taxon>Trichococcus</taxon>
    </lineage>
</organism>
<dbReference type="RefSeq" id="WP_068624155.1">
    <property type="nucleotide sequence ID" value="NZ_FJNB01000022.1"/>
</dbReference>
<dbReference type="EMBL" id="FJNB01000022">
    <property type="protein sequence ID" value="CZR07373.1"/>
    <property type="molecule type" value="Genomic_DNA"/>
</dbReference>
<dbReference type="OrthoDB" id="9814833at2"/>
<evidence type="ECO:0000313" key="3">
    <source>
        <dbReference type="EMBL" id="CZR07373.1"/>
    </source>
</evidence>